<protein>
    <submittedName>
        <fullName evidence="1">RNA polymerase factor sigma-54</fullName>
    </submittedName>
</protein>
<gene>
    <name evidence="1" type="primary">rpoN</name>
    <name evidence="1" type="ORF">RV045_09395</name>
</gene>
<reference evidence="1" key="1">
    <citation type="submission" date="2023-10" db="EMBL/GenBank/DDBJ databases">
        <title>Amphibacter perezi, gen. nov., sp. nov. a novel taxa of the family Comamonadaceae, class Betaproteobacteria isolated from the skin microbiota of Pelophylax perezi from different populations.</title>
        <authorList>
            <person name="Costa S."/>
            <person name="Proenca D.N."/>
            <person name="Lopes I."/>
            <person name="Morais P.V."/>
        </authorList>
    </citation>
    <scope>NUCLEOTIDE SEQUENCE</scope>
    <source>
        <strain evidence="1">SL12-8</strain>
    </source>
</reference>
<proteinExistence type="predicted"/>
<dbReference type="EMBL" id="JAWDIE010000013">
    <property type="protein sequence ID" value="MEJ7138637.1"/>
    <property type="molecule type" value="Genomic_DNA"/>
</dbReference>
<evidence type="ECO:0000313" key="1">
    <source>
        <dbReference type="EMBL" id="MEJ7138637.1"/>
    </source>
</evidence>
<dbReference type="Proteomes" id="UP001364695">
    <property type="component" value="Unassembled WGS sequence"/>
</dbReference>
<organism evidence="1 2">
    <name type="scientific">Amphibiibacter pelophylacis</name>
    <dbReference type="NCBI Taxonomy" id="1799477"/>
    <lineage>
        <taxon>Bacteria</taxon>
        <taxon>Pseudomonadati</taxon>
        <taxon>Pseudomonadota</taxon>
        <taxon>Betaproteobacteria</taxon>
        <taxon>Burkholderiales</taxon>
        <taxon>Sphaerotilaceae</taxon>
        <taxon>Amphibiibacter</taxon>
    </lineage>
</organism>
<accession>A0ACC6P345</accession>
<comment type="caution">
    <text evidence="1">The sequence shown here is derived from an EMBL/GenBank/DDBJ whole genome shotgun (WGS) entry which is preliminary data.</text>
</comment>
<name>A0ACC6P345_9BURK</name>
<evidence type="ECO:0000313" key="2">
    <source>
        <dbReference type="Proteomes" id="UP001364695"/>
    </source>
</evidence>
<keyword evidence="2" id="KW-1185">Reference proteome</keyword>
<sequence>MKPSLQVRTATQLTLTPQLTQGIRLLQLSALELQQELAQAVQDNPFLELELAPGIDAPDAAPSAAEAAAEVATDTASDPGTDRDGGDGEASAALDTLVSFDAMGGGWDGDSRSDERQSGGGGDGPDEAYASAEAPLPAAGDDAWLEGLSAYTPGQSDDDDEGDGAAHSARGQPGPTLAEHLRGQVRHLRLSRPDAQALLWLIDALNDDGYLTEPLDELAQAMAEQFPPDEVDPDDGTDDGTDGENPWLPRLQCALGWLHSLEPAGVGARDLAECLVLQLREAPRSPEQALAVLLCRHLDAVGRRDWKKLAALTGTELADVQAAAQLIRRCEPKPGRRFADVQAQVVVPDVIVRRSRGALAPSVNHALVDGWLVALNPAVMPRVRVNEQYAQWMRPPRGERSSARAAAAPEASAPVSSAPPADASRPDGAESGAAQRPPRPASMGDCLQEARWLVRNVQQRFDTLLRVAQAIVHHQAGFFEQGQSALRPLVLREIAAEVGLHESTVSRVTSGKYMQTPHGTVELKFFFSSSLAREDGGEAMSSTAVRQHIARFIAAEDPQRPLSDSQLAAMLGAEGIQVARRTVAKYREALKIPVANLRRPLD</sequence>